<dbReference type="AlphaFoldDB" id="A0A8X6KTJ3"/>
<feature type="region of interest" description="Disordered" evidence="1">
    <location>
        <begin position="1"/>
        <end position="26"/>
    </location>
</feature>
<evidence type="ECO:0000313" key="3">
    <source>
        <dbReference type="Proteomes" id="UP000887116"/>
    </source>
</evidence>
<gene>
    <name evidence="2" type="ORF">TNCT_116511</name>
</gene>
<feature type="compositionally biased region" description="Basic and acidic residues" evidence="1">
    <location>
        <begin position="13"/>
        <end position="26"/>
    </location>
</feature>
<comment type="caution">
    <text evidence="2">The sequence shown here is derived from an EMBL/GenBank/DDBJ whole genome shotgun (WGS) entry which is preliminary data.</text>
</comment>
<name>A0A8X6KTJ3_TRICU</name>
<proteinExistence type="predicted"/>
<protein>
    <submittedName>
        <fullName evidence="2">Uncharacterized protein</fullName>
    </submittedName>
</protein>
<reference evidence="2" key="1">
    <citation type="submission" date="2020-07" db="EMBL/GenBank/DDBJ databases">
        <title>Multicomponent nature underlies the extraordinary mechanical properties of spider dragline silk.</title>
        <authorList>
            <person name="Kono N."/>
            <person name="Nakamura H."/>
            <person name="Mori M."/>
            <person name="Yoshida Y."/>
            <person name="Ohtoshi R."/>
            <person name="Malay A.D."/>
            <person name="Moran D.A.P."/>
            <person name="Tomita M."/>
            <person name="Numata K."/>
            <person name="Arakawa K."/>
        </authorList>
    </citation>
    <scope>NUCLEOTIDE SEQUENCE</scope>
</reference>
<dbReference type="EMBL" id="BMAO01013075">
    <property type="protein sequence ID" value="GFQ86075.1"/>
    <property type="molecule type" value="Genomic_DNA"/>
</dbReference>
<evidence type="ECO:0000313" key="2">
    <source>
        <dbReference type="EMBL" id="GFQ86075.1"/>
    </source>
</evidence>
<feature type="non-terminal residue" evidence="2">
    <location>
        <position position="51"/>
    </location>
</feature>
<accession>A0A8X6KTJ3</accession>
<keyword evidence="3" id="KW-1185">Reference proteome</keyword>
<organism evidence="2 3">
    <name type="scientific">Trichonephila clavata</name>
    <name type="common">Joro spider</name>
    <name type="synonym">Nephila clavata</name>
    <dbReference type="NCBI Taxonomy" id="2740835"/>
    <lineage>
        <taxon>Eukaryota</taxon>
        <taxon>Metazoa</taxon>
        <taxon>Ecdysozoa</taxon>
        <taxon>Arthropoda</taxon>
        <taxon>Chelicerata</taxon>
        <taxon>Arachnida</taxon>
        <taxon>Araneae</taxon>
        <taxon>Araneomorphae</taxon>
        <taxon>Entelegynae</taxon>
        <taxon>Araneoidea</taxon>
        <taxon>Nephilidae</taxon>
        <taxon>Trichonephila</taxon>
    </lineage>
</organism>
<dbReference type="Proteomes" id="UP000887116">
    <property type="component" value="Unassembled WGS sequence"/>
</dbReference>
<sequence length="51" mass="5780">MARGGGSRWMRGSSEHYHPQSSRRCEKDAVQPLSIYCTDSPTDFRFSSQVS</sequence>
<evidence type="ECO:0000256" key="1">
    <source>
        <dbReference type="SAM" id="MobiDB-lite"/>
    </source>
</evidence>